<evidence type="ECO:0000313" key="1">
    <source>
        <dbReference type="EMBL" id="UVC49467.1"/>
    </source>
</evidence>
<dbReference type="EMBL" id="CP056069">
    <property type="protein sequence ID" value="UVC49467.1"/>
    <property type="molecule type" value="Genomic_DNA"/>
</dbReference>
<organism evidence="1 2">
    <name type="scientific">Theileria orientalis</name>
    <dbReference type="NCBI Taxonomy" id="68886"/>
    <lineage>
        <taxon>Eukaryota</taxon>
        <taxon>Sar</taxon>
        <taxon>Alveolata</taxon>
        <taxon>Apicomplexa</taxon>
        <taxon>Aconoidasida</taxon>
        <taxon>Piroplasmida</taxon>
        <taxon>Theileriidae</taxon>
        <taxon>Theileria</taxon>
    </lineage>
</organism>
<dbReference type="Proteomes" id="UP000244811">
    <property type="component" value="Chromosome 1"/>
</dbReference>
<protein>
    <submittedName>
        <fullName evidence="1">Uncharacterized protein</fullName>
    </submittedName>
</protein>
<accession>A0A976XHJ9</accession>
<dbReference type="AlphaFoldDB" id="A0A976XHJ9"/>
<reference evidence="1" key="1">
    <citation type="submission" date="2022-07" db="EMBL/GenBank/DDBJ databases">
        <title>Evaluation of T. orientalis genome assembly methods using nanopore sequencing and analysis of variation between genomes.</title>
        <authorList>
            <person name="Yam J."/>
            <person name="Micallef M.L."/>
            <person name="Liu M."/>
            <person name="Djordjevic S.P."/>
            <person name="Bogema D.R."/>
            <person name="Jenkins C."/>
        </authorList>
    </citation>
    <scope>NUCLEOTIDE SEQUENCE</scope>
    <source>
        <strain evidence="1">Goon Nure</strain>
    </source>
</reference>
<proteinExistence type="predicted"/>
<gene>
    <name evidence="1" type="ORF">MACK_003303</name>
</gene>
<name>A0A976XHJ9_THEOR</name>
<sequence length="286" mass="33440">MNRVVLDYPKYQTFFNNCLREWYYQYGRGTNFYYANPPGILFTRLRSTKNVKDYHVLEDMSHWYFKGNEIDQNSTNLPLNNYISFKNDTNTYSTNYFSNFSGKILSTLHIGYDSWYSRIIAKASENSFNVAFCNSYDVAFNTFYNYSIYKQLLNNRIIESIHDVLVPWGCVVLLTSKADINEKIRTFFPVKNGDSLWTDSTNIANDLLNFGDSNYNRIINSIKATNNSQNNDNCKIFSNLDSCNIATNDSTSINRKESLNKLFINCFYKLKNPKPNNRLKKVVYTK</sequence>
<evidence type="ECO:0000313" key="2">
    <source>
        <dbReference type="Proteomes" id="UP000244811"/>
    </source>
</evidence>